<evidence type="ECO:0000259" key="3">
    <source>
        <dbReference type="Pfam" id="PF00501"/>
    </source>
</evidence>
<gene>
    <name evidence="4" type="ORF">D7X12_41725</name>
</gene>
<dbReference type="PANTHER" id="PTHR45527:SF1">
    <property type="entry name" value="FATTY ACID SYNTHASE"/>
    <property type="match status" value="1"/>
</dbReference>
<evidence type="ECO:0000256" key="2">
    <source>
        <dbReference type="ARBA" id="ARBA00022553"/>
    </source>
</evidence>
<dbReference type="AlphaFoldDB" id="A0A3A8M4I5"/>
<keyword evidence="1" id="KW-0596">Phosphopantetheine</keyword>
<dbReference type="GO" id="GO:0009366">
    <property type="term" value="C:enterobactin synthetase complex"/>
    <property type="evidence" value="ECO:0007669"/>
    <property type="project" value="TreeGrafter"/>
</dbReference>
<feature type="domain" description="AMP-dependent synthetase/ligase" evidence="3">
    <location>
        <begin position="18"/>
        <end position="176"/>
    </location>
</feature>
<keyword evidence="2" id="KW-0597">Phosphoprotein</keyword>
<dbReference type="InterPro" id="IPR042099">
    <property type="entry name" value="ANL_N_sf"/>
</dbReference>
<reference evidence="5" key="1">
    <citation type="submission" date="2018-09" db="EMBL/GenBank/DDBJ databases">
        <authorList>
            <person name="Livingstone P.G."/>
            <person name="Whitworth D.E."/>
        </authorList>
    </citation>
    <scope>NUCLEOTIDE SEQUENCE [LARGE SCALE GENOMIC DNA]</scope>
    <source>
        <strain evidence="5">CA040B</strain>
    </source>
</reference>
<dbReference type="GO" id="GO:0009239">
    <property type="term" value="P:enterobactin biosynthetic process"/>
    <property type="evidence" value="ECO:0007669"/>
    <property type="project" value="TreeGrafter"/>
</dbReference>
<feature type="non-terminal residue" evidence="4">
    <location>
        <position position="1"/>
    </location>
</feature>
<protein>
    <submittedName>
        <fullName evidence="4">Non-ribosomal peptide synthetase</fullName>
    </submittedName>
</protein>
<sequence>FLDWALSTFSPAQLKGTLAATSVCFDLSIFELFAPLACGGAVLLADNALALAELPAASEVTLINTVPSAIAELLRLKALPPSARTVNLAGEPLPGTLVRALYATGTVEHVFNLYGPTEDTTYSTFTRVPPGSAEPTIGLPLPETSAYVLSAHLHPQPIGVPGELFLAGAGLARGYLGRADLTAERFIPDPFSPVPGARMYRTGDLVRRRADAQ</sequence>
<dbReference type="RefSeq" id="WP_147444022.1">
    <property type="nucleotide sequence ID" value="NZ_RAWG01000692.1"/>
</dbReference>
<feature type="non-terminal residue" evidence="4">
    <location>
        <position position="213"/>
    </location>
</feature>
<organism evidence="4 5">
    <name type="scientific">Corallococcus sicarius</name>
    <dbReference type="NCBI Taxonomy" id="2316726"/>
    <lineage>
        <taxon>Bacteria</taxon>
        <taxon>Pseudomonadati</taxon>
        <taxon>Myxococcota</taxon>
        <taxon>Myxococcia</taxon>
        <taxon>Myxococcales</taxon>
        <taxon>Cystobacterineae</taxon>
        <taxon>Myxococcaceae</taxon>
        <taxon>Corallococcus</taxon>
    </lineage>
</organism>
<dbReference type="InterPro" id="IPR000873">
    <property type="entry name" value="AMP-dep_synth/lig_dom"/>
</dbReference>
<dbReference type="PANTHER" id="PTHR45527">
    <property type="entry name" value="NONRIBOSOMAL PEPTIDE SYNTHETASE"/>
    <property type="match status" value="1"/>
</dbReference>
<dbReference type="GO" id="GO:0047527">
    <property type="term" value="F:2,3-dihydroxybenzoate-serine ligase activity"/>
    <property type="evidence" value="ECO:0007669"/>
    <property type="project" value="TreeGrafter"/>
</dbReference>
<dbReference type="FunFam" id="2.30.38.10:FF:000001">
    <property type="entry name" value="Non-ribosomal peptide synthetase PvdI"/>
    <property type="match status" value="1"/>
</dbReference>
<keyword evidence="5" id="KW-1185">Reference proteome</keyword>
<dbReference type="GO" id="GO:0005829">
    <property type="term" value="C:cytosol"/>
    <property type="evidence" value="ECO:0007669"/>
    <property type="project" value="TreeGrafter"/>
</dbReference>
<evidence type="ECO:0000313" key="4">
    <source>
        <dbReference type="EMBL" id="RKH23995.1"/>
    </source>
</evidence>
<name>A0A3A8M4I5_9BACT</name>
<comment type="caution">
    <text evidence="4">The sequence shown here is derived from an EMBL/GenBank/DDBJ whole genome shotgun (WGS) entry which is preliminary data.</text>
</comment>
<dbReference type="Gene3D" id="3.40.50.12780">
    <property type="entry name" value="N-terminal domain of ligase-like"/>
    <property type="match status" value="1"/>
</dbReference>
<accession>A0A3A8M4I5</accession>
<evidence type="ECO:0000256" key="1">
    <source>
        <dbReference type="ARBA" id="ARBA00022450"/>
    </source>
</evidence>
<dbReference type="GO" id="GO:0031177">
    <property type="term" value="F:phosphopantetheine binding"/>
    <property type="evidence" value="ECO:0007669"/>
    <property type="project" value="TreeGrafter"/>
</dbReference>
<evidence type="ECO:0000313" key="5">
    <source>
        <dbReference type="Proteomes" id="UP000273405"/>
    </source>
</evidence>
<dbReference type="Pfam" id="PF00501">
    <property type="entry name" value="AMP-binding"/>
    <property type="match status" value="1"/>
</dbReference>
<dbReference type="Proteomes" id="UP000273405">
    <property type="component" value="Unassembled WGS sequence"/>
</dbReference>
<dbReference type="OrthoDB" id="9757540at2"/>
<proteinExistence type="predicted"/>
<dbReference type="GO" id="GO:0043041">
    <property type="term" value="P:amino acid activation for nonribosomal peptide biosynthetic process"/>
    <property type="evidence" value="ECO:0007669"/>
    <property type="project" value="TreeGrafter"/>
</dbReference>
<dbReference type="SUPFAM" id="SSF56801">
    <property type="entry name" value="Acetyl-CoA synthetase-like"/>
    <property type="match status" value="1"/>
</dbReference>
<dbReference type="EMBL" id="RAWG01000692">
    <property type="protein sequence ID" value="RKH23995.1"/>
    <property type="molecule type" value="Genomic_DNA"/>
</dbReference>